<reference evidence="7 8" key="1">
    <citation type="submission" date="2018-08" db="EMBL/GenBank/DDBJ databases">
        <title>A genome reference for cultivated species of the human gut microbiota.</title>
        <authorList>
            <person name="Zou Y."/>
            <person name="Xue W."/>
            <person name="Luo G."/>
        </authorList>
    </citation>
    <scope>NUCLEOTIDE SEQUENCE [LARGE SCALE GENOMIC DNA]</scope>
    <source>
        <strain evidence="7 8">AM37-13AC</strain>
    </source>
</reference>
<evidence type="ECO:0000256" key="5">
    <source>
        <dbReference type="ARBA" id="ARBA00023136"/>
    </source>
</evidence>
<keyword evidence="5 6" id="KW-0472">Membrane</keyword>
<evidence type="ECO:0000256" key="3">
    <source>
        <dbReference type="ARBA" id="ARBA00022692"/>
    </source>
</evidence>
<feature type="transmembrane region" description="Helical" evidence="6">
    <location>
        <begin position="279"/>
        <end position="300"/>
    </location>
</feature>
<evidence type="ECO:0000256" key="1">
    <source>
        <dbReference type="ARBA" id="ARBA00004651"/>
    </source>
</evidence>
<dbReference type="AlphaFoldDB" id="A0A3E2W9A1"/>
<feature type="transmembrane region" description="Helical" evidence="6">
    <location>
        <begin position="182"/>
        <end position="204"/>
    </location>
</feature>
<name>A0A3E2W9A1_9FIRM</name>
<evidence type="ECO:0000313" key="7">
    <source>
        <dbReference type="EMBL" id="RGC21612.1"/>
    </source>
</evidence>
<comment type="caution">
    <text evidence="7">The sequence shown here is derived from an EMBL/GenBank/DDBJ whole genome shotgun (WGS) entry which is preliminary data.</text>
</comment>
<feature type="transmembrane region" description="Helical" evidence="6">
    <location>
        <begin position="86"/>
        <end position="113"/>
    </location>
</feature>
<dbReference type="GO" id="GO:0005886">
    <property type="term" value="C:plasma membrane"/>
    <property type="evidence" value="ECO:0007669"/>
    <property type="project" value="UniProtKB-SubCell"/>
</dbReference>
<dbReference type="InterPro" id="IPR002797">
    <property type="entry name" value="Polysacc_synth"/>
</dbReference>
<evidence type="ECO:0000313" key="8">
    <source>
        <dbReference type="Proteomes" id="UP000260733"/>
    </source>
</evidence>
<feature type="transmembrane region" description="Helical" evidence="6">
    <location>
        <begin position="321"/>
        <end position="340"/>
    </location>
</feature>
<evidence type="ECO:0000256" key="6">
    <source>
        <dbReference type="SAM" id="Phobius"/>
    </source>
</evidence>
<keyword evidence="4 6" id="KW-1133">Transmembrane helix</keyword>
<organism evidence="7 8">
    <name type="scientific">Faecalibacterium prausnitzii</name>
    <dbReference type="NCBI Taxonomy" id="853"/>
    <lineage>
        <taxon>Bacteria</taxon>
        <taxon>Bacillati</taxon>
        <taxon>Bacillota</taxon>
        <taxon>Clostridia</taxon>
        <taxon>Eubacteriales</taxon>
        <taxon>Oscillospiraceae</taxon>
        <taxon>Faecalibacterium</taxon>
    </lineage>
</organism>
<evidence type="ECO:0000256" key="2">
    <source>
        <dbReference type="ARBA" id="ARBA00022475"/>
    </source>
</evidence>
<dbReference type="Proteomes" id="UP000260733">
    <property type="component" value="Unassembled WGS sequence"/>
</dbReference>
<accession>A0A3E2W9A1</accession>
<feature type="transmembrane region" description="Helical" evidence="6">
    <location>
        <begin position="42"/>
        <end position="65"/>
    </location>
</feature>
<dbReference type="EMBL" id="QVFB01000001">
    <property type="protein sequence ID" value="RGC21612.1"/>
    <property type="molecule type" value="Genomic_DNA"/>
</dbReference>
<sequence length="525" mass="55856">MRQSYFKNAALLTGSDVVLRLAGMGLRIWLANALGGAGMGLYQLVLAVYGLFVTLATAGISVAAARLLTEELSRDKAAARGMLVRLVLAGLTLGGLAMAAQLATAGLAAKWWLGDVRAAAALRTSALGLPWMAISAVLRGFFLARRRVEPNVLSQLAEQTVRIAAVVWALSRTQGWPDGSRCALVLAATALSEAVSTALMTLFYRREAARCFGSTAPRPPREVSRRLWDILWPVEGGRVLSSALHTAENMLVPACLAVYLGASGGRTAALEQYGTLKGMALPLLNFPFGLLGSLAVLLMPEITQAHIEGQTARLNALLDRMLRLTGYFSMLAGTLFWVWGRPLAQLLYHSPEAGFYLETLAPAMPLMYLESMVDGAMKGIGEQKAAFRYSVWDAVLRIGGVAVLLPRYGMRGFLTVILLSSFYTCAANTGRLLLSSGTGHAFRRWLGAPLLAAVAAGAAGRGVRRALTGFPAQGLPGQLAVLTVGGTVTAIVFLLAALPLGLWEEVRAVLRQAKPGKKQGKVIKT</sequence>
<feature type="transmembrane region" description="Helical" evidence="6">
    <location>
        <begin position="479"/>
        <end position="503"/>
    </location>
</feature>
<keyword evidence="3 6" id="KW-0812">Transmembrane</keyword>
<dbReference type="Pfam" id="PF01943">
    <property type="entry name" value="Polysacc_synt"/>
    <property type="match status" value="1"/>
</dbReference>
<comment type="subcellular location">
    <subcellularLocation>
        <location evidence="1">Cell membrane</location>
        <topology evidence="1">Multi-pass membrane protein</topology>
    </subcellularLocation>
</comment>
<feature type="transmembrane region" description="Helical" evidence="6">
    <location>
        <begin position="413"/>
        <end position="434"/>
    </location>
</feature>
<protein>
    <submittedName>
        <fullName evidence="7">Polysaccharide biosynthesis protein</fullName>
    </submittedName>
</protein>
<proteinExistence type="predicted"/>
<evidence type="ECO:0000256" key="4">
    <source>
        <dbReference type="ARBA" id="ARBA00022989"/>
    </source>
</evidence>
<feature type="transmembrane region" description="Helical" evidence="6">
    <location>
        <begin position="125"/>
        <end position="144"/>
    </location>
</feature>
<keyword evidence="2" id="KW-1003">Cell membrane</keyword>
<dbReference type="PANTHER" id="PTHR30250:SF24">
    <property type="entry name" value="STAGE V SPORULATION PROTEIN B"/>
    <property type="match status" value="1"/>
</dbReference>
<dbReference type="RefSeq" id="WP_117553415.1">
    <property type="nucleotide sequence ID" value="NZ_QVFB01000001.1"/>
</dbReference>
<dbReference type="PANTHER" id="PTHR30250">
    <property type="entry name" value="PST FAMILY PREDICTED COLANIC ACID TRANSPORTER"/>
    <property type="match status" value="1"/>
</dbReference>
<dbReference type="InterPro" id="IPR050833">
    <property type="entry name" value="Poly_Biosynth_Transport"/>
</dbReference>
<gene>
    <name evidence="7" type="ORF">DW855_00730</name>
</gene>
<feature type="transmembrane region" description="Helical" evidence="6">
    <location>
        <begin position="9"/>
        <end position="30"/>
    </location>
</feature>
<feature type="transmembrane region" description="Helical" evidence="6">
    <location>
        <begin position="441"/>
        <end position="459"/>
    </location>
</feature>